<evidence type="ECO:0000259" key="2">
    <source>
        <dbReference type="Pfam" id="PF01757"/>
    </source>
</evidence>
<dbReference type="InterPro" id="IPR050879">
    <property type="entry name" value="Acyltransferase_3"/>
</dbReference>
<feature type="transmembrane region" description="Helical" evidence="1">
    <location>
        <begin position="205"/>
        <end position="225"/>
    </location>
</feature>
<dbReference type="InterPro" id="IPR002656">
    <property type="entry name" value="Acyl_transf_3_dom"/>
</dbReference>
<dbReference type="Proteomes" id="UP000325292">
    <property type="component" value="Chromosome"/>
</dbReference>
<keyword evidence="1" id="KW-0812">Transmembrane</keyword>
<feature type="transmembrane region" description="Helical" evidence="1">
    <location>
        <begin position="16"/>
        <end position="37"/>
    </location>
</feature>
<feature type="transmembrane region" description="Helical" evidence="1">
    <location>
        <begin position="170"/>
        <end position="193"/>
    </location>
</feature>
<proteinExistence type="predicted"/>
<feature type="domain" description="Acyltransferase 3" evidence="2">
    <location>
        <begin position="6"/>
        <end position="316"/>
    </location>
</feature>
<dbReference type="Pfam" id="PF01757">
    <property type="entry name" value="Acyl_transf_3"/>
    <property type="match status" value="1"/>
</dbReference>
<evidence type="ECO:0000313" key="4">
    <source>
        <dbReference type="Proteomes" id="UP000325292"/>
    </source>
</evidence>
<organism evidence="3 4">
    <name type="scientific">Sulfobacillus thermotolerans</name>
    <dbReference type="NCBI Taxonomy" id="338644"/>
    <lineage>
        <taxon>Bacteria</taxon>
        <taxon>Bacillati</taxon>
        <taxon>Bacillota</taxon>
        <taxon>Clostridia</taxon>
        <taxon>Eubacteriales</taxon>
        <taxon>Clostridiales Family XVII. Incertae Sedis</taxon>
        <taxon>Sulfobacillus</taxon>
    </lineage>
</organism>
<dbReference type="EMBL" id="CP019454">
    <property type="protein sequence ID" value="AUW94409.1"/>
    <property type="molecule type" value="Genomic_DNA"/>
</dbReference>
<accession>A0ABM6RSS2</accession>
<keyword evidence="4" id="KW-1185">Reference proteome</keyword>
<reference evidence="3 4" key="1">
    <citation type="journal article" date="2019" name="Sci. Rep.">
        <title>Sulfobacillus thermotolerans: new insights into resistance and metabolic capacities of acidophilic chemolithotrophs.</title>
        <authorList>
            <person name="Panyushkina A.E."/>
            <person name="Babenko V.V."/>
            <person name="Nikitina A.S."/>
            <person name="Selezneva O.V."/>
            <person name="Tsaplina I.A."/>
            <person name="Letarova M.A."/>
            <person name="Kostryukova E.S."/>
            <person name="Letarov A.V."/>
        </authorList>
    </citation>
    <scope>NUCLEOTIDE SEQUENCE [LARGE SCALE GENOMIC DNA]</scope>
    <source>
        <strain evidence="3 4">Kr1</strain>
    </source>
</reference>
<feature type="transmembrane region" description="Helical" evidence="1">
    <location>
        <begin position="145"/>
        <end position="164"/>
    </location>
</feature>
<gene>
    <name evidence="3" type="ORF">BXT84_11035</name>
</gene>
<protein>
    <recommendedName>
        <fullName evidence="2">Acyltransferase 3 domain-containing protein</fullName>
    </recommendedName>
</protein>
<sequence>MFVFLWHIGFLREYQTGYVGVSFFYTLSGFILTYNYVHRFRHPSSEARRQFYWARFARIYPVYALAFLWSIPLTPIHAYGSLATWIGVGLANLVLIQSYIPYLAIAFSFDGVAWSLSDEATFYAIFPWLMQWWNTLGRHWHVRHVVLGMAILWGSLVALLIPYHSSWQSWIAYIFPGTRLVDFFIGMGAALVFDRIAWNHPGRHLPWTALEVAGLLLVVGTIAIGPYMEQSLRFSALYLPGWAILLWIFAHQKGVMSRVFSHAAVVRLGHWSFAFYMIHRLVMRTLQKFNLYHYHGPLWQDGLVLMTAVALSALIYYRYEEPVRRKLRHKFSVYPGSYAQTVAQHATSGR</sequence>
<feature type="transmembrane region" description="Helical" evidence="1">
    <location>
        <begin position="259"/>
        <end position="278"/>
    </location>
</feature>
<name>A0ABM6RSS2_9FIRM</name>
<evidence type="ECO:0000313" key="3">
    <source>
        <dbReference type="EMBL" id="AUW94409.1"/>
    </source>
</evidence>
<dbReference type="PANTHER" id="PTHR23028:SF53">
    <property type="entry name" value="ACYL_TRANSF_3 DOMAIN-CONTAINING PROTEIN"/>
    <property type="match status" value="1"/>
</dbReference>
<keyword evidence="1" id="KW-0472">Membrane</keyword>
<evidence type="ECO:0000256" key="1">
    <source>
        <dbReference type="SAM" id="Phobius"/>
    </source>
</evidence>
<feature type="transmembrane region" description="Helical" evidence="1">
    <location>
        <begin position="85"/>
        <end position="107"/>
    </location>
</feature>
<feature type="transmembrane region" description="Helical" evidence="1">
    <location>
        <begin position="58"/>
        <end position="79"/>
    </location>
</feature>
<feature type="transmembrane region" description="Helical" evidence="1">
    <location>
        <begin position="231"/>
        <end position="250"/>
    </location>
</feature>
<keyword evidence="1" id="KW-1133">Transmembrane helix</keyword>
<feature type="transmembrane region" description="Helical" evidence="1">
    <location>
        <begin position="298"/>
        <end position="319"/>
    </location>
</feature>
<dbReference type="PANTHER" id="PTHR23028">
    <property type="entry name" value="ACETYLTRANSFERASE"/>
    <property type="match status" value="1"/>
</dbReference>